<protein>
    <submittedName>
        <fullName evidence="1">Uncharacterized protein</fullName>
    </submittedName>
</protein>
<organism evidence="1 2">
    <name type="scientific">Thermotalea metallivorans</name>
    <dbReference type="NCBI Taxonomy" id="520762"/>
    <lineage>
        <taxon>Bacteria</taxon>
        <taxon>Bacillati</taxon>
        <taxon>Bacillota</taxon>
        <taxon>Clostridia</taxon>
        <taxon>Peptostreptococcales</taxon>
        <taxon>Thermotaleaceae</taxon>
        <taxon>Thermotalea</taxon>
    </lineage>
</organism>
<dbReference type="EMBL" id="LOEE01000054">
    <property type="protein sequence ID" value="KXG74441.1"/>
    <property type="molecule type" value="Genomic_DNA"/>
</dbReference>
<evidence type="ECO:0000313" key="1">
    <source>
        <dbReference type="EMBL" id="KXG74441.1"/>
    </source>
</evidence>
<dbReference type="STRING" id="520762.AN619_23390"/>
<dbReference type="Proteomes" id="UP000070456">
    <property type="component" value="Unassembled WGS sequence"/>
</dbReference>
<sequence>MMISEKACIQEGCSENPIRGDSLGYKNPWQFGFDLGESLTAGVFSLIAGDGPMVWQEKL</sequence>
<accession>A0A140L1L6</accession>
<proteinExistence type="predicted"/>
<gene>
    <name evidence="1" type="ORF">AN619_23390</name>
</gene>
<reference evidence="1 2" key="1">
    <citation type="submission" date="2015-12" db="EMBL/GenBank/DDBJ databases">
        <title>Draft genome sequence of the thermoanaerobe Thermotalea metallivorans, an isolate from the runoff channel of the Great Artesian Basin, Australia.</title>
        <authorList>
            <person name="Patel B.K."/>
        </authorList>
    </citation>
    <scope>NUCLEOTIDE SEQUENCE [LARGE SCALE GENOMIC DNA]</scope>
    <source>
        <strain evidence="1 2">B2-1</strain>
    </source>
</reference>
<evidence type="ECO:0000313" key="2">
    <source>
        <dbReference type="Proteomes" id="UP000070456"/>
    </source>
</evidence>
<dbReference type="AlphaFoldDB" id="A0A140L1L6"/>
<keyword evidence="2" id="KW-1185">Reference proteome</keyword>
<comment type="caution">
    <text evidence="1">The sequence shown here is derived from an EMBL/GenBank/DDBJ whole genome shotgun (WGS) entry which is preliminary data.</text>
</comment>
<name>A0A140L1L6_9FIRM</name>